<dbReference type="AlphaFoldDB" id="A0A4Y2DNW1"/>
<proteinExistence type="predicted"/>
<comment type="caution">
    <text evidence="1">The sequence shown here is derived from an EMBL/GenBank/DDBJ whole genome shotgun (WGS) entry which is preliminary data.</text>
</comment>
<reference evidence="1 2" key="1">
    <citation type="journal article" date="2019" name="Sci. Rep.">
        <title>Orb-weaving spider Araneus ventricosus genome elucidates the spidroin gene catalogue.</title>
        <authorList>
            <person name="Kono N."/>
            <person name="Nakamura H."/>
            <person name="Ohtoshi R."/>
            <person name="Moran D.A.P."/>
            <person name="Shinohara A."/>
            <person name="Yoshida Y."/>
            <person name="Fujiwara M."/>
            <person name="Mori M."/>
            <person name="Tomita M."/>
            <person name="Arakawa K."/>
        </authorList>
    </citation>
    <scope>NUCLEOTIDE SEQUENCE [LARGE SCALE GENOMIC DNA]</scope>
</reference>
<gene>
    <name evidence="1" type="ORF">AVEN_66821_1</name>
</gene>
<protein>
    <submittedName>
        <fullName evidence="1">Uncharacterized protein</fullName>
    </submittedName>
</protein>
<dbReference type="Proteomes" id="UP000499080">
    <property type="component" value="Unassembled WGS sequence"/>
</dbReference>
<name>A0A4Y2DNW1_ARAVE</name>
<sequence length="170" mass="19873">MEARIVKQYAFAEEDSCEINDSRITRAIMHPYSFHTRKDLMEQFIAHVIIKPSSCIGWPQVYAFKVVPRDVALCESVAAQLVLLRSRELLQLRSEQTKREREIVNGDAAMNLARSFEWHTHFKSGRRPKIHRGDPTRIAEGTWRTSRWNYRTHSRSGVSRCKETTWKLTA</sequence>
<organism evidence="1 2">
    <name type="scientific">Araneus ventricosus</name>
    <name type="common">Orbweaver spider</name>
    <name type="synonym">Epeira ventricosa</name>
    <dbReference type="NCBI Taxonomy" id="182803"/>
    <lineage>
        <taxon>Eukaryota</taxon>
        <taxon>Metazoa</taxon>
        <taxon>Ecdysozoa</taxon>
        <taxon>Arthropoda</taxon>
        <taxon>Chelicerata</taxon>
        <taxon>Arachnida</taxon>
        <taxon>Araneae</taxon>
        <taxon>Araneomorphae</taxon>
        <taxon>Entelegynae</taxon>
        <taxon>Araneoidea</taxon>
        <taxon>Araneidae</taxon>
        <taxon>Araneus</taxon>
    </lineage>
</organism>
<evidence type="ECO:0000313" key="2">
    <source>
        <dbReference type="Proteomes" id="UP000499080"/>
    </source>
</evidence>
<accession>A0A4Y2DNW1</accession>
<evidence type="ECO:0000313" key="1">
    <source>
        <dbReference type="EMBL" id="GBM18461.1"/>
    </source>
</evidence>
<dbReference type="EMBL" id="BGPR01000404">
    <property type="protein sequence ID" value="GBM18461.1"/>
    <property type="molecule type" value="Genomic_DNA"/>
</dbReference>
<keyword evidence="2" id="KW-1185">Reference proteome</keyword>